<reference evidence="1" key="2">
    <citation type="submission" date="2021-04" db="EMBL/GenBank/DDBJ databases">
        <authorList>
            <person name="Gilroy R."/>
        </authorList>
    </citation>
    <scope>NUCLEOTIDE SEQUENCE</scope>
    <source>
        <strain evidence="1">B5_2728</strain>
    </source>
</reference>
<sequence length="160" mass="18080">MFRPMRRHKQLLLEEECRAILENATSGVLAVLGDEDYPYAVPLSFVLDGNKLYFHGAKSGHKMDALLKHPKASFCVISQDNIVPEEYTTYFRSVIAFGKVRVMEDTQEKHDAVLLLAQKYAPDTSADHKEQAIQRETAPLCMLEMTIEHMTGKQAIGLVK</sequence>
<name>A0A948T2U9_9FIRM</name>
<reference evidence="1" key="1">
    <citation type="journal article" date="2021" name="PeerJ">
        <title>Extensive microbial diversity within the chicken gut microbiome revealed by metagenomics and culture.</title>
        <authorList>
            <person name="Gilroy R."/>
            <person name="Ravi A."/>
            <person name="Getino M."/>
            <person name="Pursley I."/>
            <person name="Horton D.L."/>
            <person name="Alikhan N.F."/>
            <person name="Baker D."/>
            <person name="Gharbi K."/>
            <person name="Hall N."/>
            <person name="Watson M."/>
            <person name="Adriaenssens E.M."/>
            <person name="Foster-Nyarko E."/>
            <person name="Jarju S."/>
            <person name="Secka A."/>
            <person name="Antonio M."/>
            <person name="Oren A."/>
            <person name="Chaudhuri R.R."/>
            <person name="La Ragione R."/>
            <person name="Hildebrand F."/>
            <person name="Pallen M.J."/>
        </authorList>
    </citation>
    <scope>NUCLEOTIDE SEQUENCE</scope>
    <source>
        <strain evidence="1">B5_2728</strain>
    </source>
</reference>
<dbReference type="EMBL" id="JAHLFP010000046">
    <property type="protein sequence ID" value="MBU3806342.1"/>
    <property type="molecule type" value="Genomic_DNA"/>
</dbReference>
<organism evidence="1 2">
    <name type="scientific">Candidatus Allofournierella pullistercoris</name>
    <dbReference type="NCBI Taxonomy" id="2838597"/>
    <lineage>
        <taxon>Bacteria</taxon>
        <taxon>Bacillati</taxon>
        <taxon>Bacillota</taxon>
        <taxon>Clostridia</taxon>
        <taxon>Eubacteriales</taxon>
        <taxon>Oscillospiraceae</taxon>
        <taxon>Allofournierella</taxon>
    </lineage>
</organism>
<proteinExistence type="predicted"/>
<evidence type="ECO:0000313" key="2">
    <source>
        <dbReference type="Proteomes" id="UP000713596"/>
    </source>
</evidence>
<dbReference type="InterPro" id="IPR024747">
    <property type="entry name" value="Pyridox_Oxase-rel"/>
</dbReference>
<dbReference type="PANTHER" id="PTHR34071:SF2">
    <property type="entry name" value="FLAVIN-NUCLEOTIDE-BINDING PROTEIN"/>
    <property type="match status" value="1"/>
</dbReference>
<dbReference type="Proteomes" id="UP000713596">
    <property type="component" value="Unassembled WGS sequence"/>
</dbReference>
<dbReference type="InterPro" id="IPR012349">
    <property type="entry name" value="Split_barrel_FMN-bd"/>
</dbReference>
<dbReference type="AlphaFoldDB" id="A0A948T2U9"/>
<dbReference type="Gene3D" id="2.30.110.10">
    <property type="entry name" value="Electron Transport, Fmn-binding Protein, Chain A"/>
    <property type="match status" value="1"/>
</dbReference>
<evidence type="ECO:0000313" key="1">
    <source>
        <dbReference type="EMBL" id="MBU3806342.1"/>
    </source>
</evidence>
<accession>A0A948T2U9</accession>
<dbReference type="PANTHER" id="PTHR34071">
    <property type="entry name" value="5-NITROIMIDAZOLE ANTIBIOTICS RESISTANCE PROTEIN, NIMA-FAMILY-RELATED PROTEIN-RELATED"/>
    <property type="match status" value="1"/>
</dbReference>
<dbReference type="Pfam" id="PF12900">
    <property type="entry name" value="Pyridox_ox_2"/>
    <property type="match status" value="1"/>
</dbReference>
<comment type="caution">
    <text evidence="1">The sequence shown here is derived from an EMBL/GenBank/DDBJ whole genome shotgun (WGS) entry which is preliminary data.</text>
</comment>
<gene>
    <name evidence="1" type="ORF">H9882_05560</name>
</gene>
<dbReference type="SUPFAM" id="SSF50475">
    <property type="entry name" value="FMN-binding split barrel"/>
    <property type="match status" value="1"/>
</dbReference>
<protein>
    <submittedName>
        <fullName evidence="1">Pyridoxamine 5'-phosphate oxidase family protein</fullName>
    </submittedName>
</protein>